<reference evidence="2" key="1">
    <citation type="submission" date="2018-05" db="EMBL/GenBank/DDBJ databases">
        <title>Draft genome of Mucuna pruriens seed.</title>
        <authorList>
            <person name="Nnadi N.E."/>
            <person name="Vos R."/>
            <person name="Hasami M.H."/>
            <person name="Devisetty U.K."/>
            <person name="Aguiy J.C."/>
        </authorList>
    </citation>
    <scope>NUCLEOTIDE SEQUENCE [LARGE SCALE GENOMIC DNA]</scope>
    <source>
        <strain evidence="2">JCA_2017</strain>
    </source>
</reference>
<dbReference type="PANTHER" id="PTHR35046:SF9">
    <property type="entry name" value="RNA-DIRECTED DNA POLYMERASE"/>
    <property type="match status" value="1"/>
</dbReference>
<gene>
    <name evidence="2" type="ORF">CR513_51960</name>
</gene>
<dbReference type="PANTHER" id="PTHR35046">
    <property type="entry name" value="ZINC KNUCKLE (CCHC-TYPE) FAMILY PROTEIN"/>
    <property type="match status" value="1"/>
</dbReference>
<dbReference type="EMBL" id="QJKJ01012314">
    <property type="protein sequence ID" value="RDX68984.1"/>
    <property type="molecule type" value="Genomic_DNA"/>
</dbReference>
<organism evidence="2 3">
    <name type="scientific">Mucuna pruriens</name>
    <name type="common">Velvet bean</name>
    <name type="synonym">Dolichos pruriens</name>
    <dbReference type="NCBI Taxonomy" id="157652"/>
    <lineage>
        <taxon>Eukaryota</taxon>
        <taxon>Viridiplantae</taxon>
        <taxon>Streptophyta</taxon>
        <taxon>Embryophyta</taxon>
        <taxon>Tracheophyta</taxon>
        <taxon>Spermatophyta</taxon>
        <taxon>Magnoliopsida</taxon>
        <taxon>eudicotyledons</taxon>
        <taxon>Gunneridae</taxon>
        <taxon>Pentapetalae</taxon>
        <taxon>rosids</taxon>
        <taxon>fabids</taxon>
        <taxon>Fabales</taxon>
        <taxon>Fabaceae</taxon>
        <taxon>Papilionoideae</taxon>
        <taxon>50 kb inversion clade</taxon>
        <taxon>NPAAA clade</taxon>
        <taxon>indigoferoid/millettioid clade</taxon>
        <taxon>Phaseoleae</taxon>
        <taxon>Mucuna</taxon>
    </lineage>
</organism>
<dbReference type="Proteomes" id="UP000257109">
    <property type="component" value="Unassembled WGS sequence"/>
</dbReference>
<sequence>MRDEERRDIDLDVGKCKIPPFVGNYKLEVYIDWELKVEGVRLVNLEFGDYALIWWNSMSYDMRKGIIDPCEDWYDLKRMMRKRSMEEFHKEMEMIMVRAWIREKEEVTIAKFMHGLNIDIQDVVDLHNYGSLGELVHQVVKVEMQLKMRSASRRSTTSTNGWKGRDREKEKVRSDRSPKKGSEPFQGPKELFVTPFAPSTSKIKWFNCLGKDQ</sequence>
<feature type="non-terminal residue" evidence="2">
    <location>
        <position position="1"/>
    </location>
</feature>
<evidence type="ECO:0000313" key="2">
    <source>
        <dbReference type="EMBL" id="RDX68984.1"/>
    </source>
</evidence>
<protein>
    <recommendedName>
        <fullName evidence="4">Retrotransposon gag domain-containing protein</fullName>
    </recommendedName>
</protein>
<evidence type="ECO:0008006" key="4">
    <source>
        <dbReference type="Google" id="ProtNLM"/>
    </source>
</evidence>
<feature type="compositionally biased region" description="Basic and acidic residues" evidence="1">
    <location>
        <begin position="163"/>
        <end position="182"/>
    </location>
</feature>
<feature type="region of interest" description="Disordered" evidence="1">
    <location>
        <begin position="150"/>
        <end position="193"/>
    </location>
</feature>
<proteinExistence type="predicted"/>
<comment type="caution">
    <text evidence="2">The sequence shown here is derived from an EMBL/GenBank/DDBJ whole genome shotgun (WGS) entry which is preliminary data.</text>
</comment>
<evidence type="ECO:0000313" key="3">
    <source>
        <dbReference type="Proteomes" id="UP000257109"/>
    </source>
</evidence>
<name>A0A371ESL2_MUCPR</name>
<dbReference type="OrthoDB" id="695705at2759"/>
<keyword evidence="3" id="KW-1185">Reference proteome</keyword>
<evidence type="ECO:0000256" key="1">
    <source>
        <dbReference type="SAM" id="MobiDB-lite"/>
    </source>
</evidence>
<dbReference type="AlphaFoldDB" id="A0A371ESL2"/>
<accession>A0A371ESL2</accession>